<keyword evidence="4" id="KW-0805">Transcription regulation</keyword>
<feature type="domain" description="Response regulatory" evidence="10">
    <location>
        <begin position="1141"/>
        <end position="1256"/>
    </location>
</feature>
<dbReference type="Gene3D" id="1.10.287.130">
    <property type="match status" value="1"/>
</dbReference>
<dbReference type="Pfam" id="PF07495">
    <property type="entry name" value="Y_Y_Y"/>
    <property type="match status" value="1"/>
</dbReference>
<organism evidence="11 12">
    <name type="scientific">Marivirga lumbricoides</name>
    <dbReference type="NCBI Taxonomy" id="1046115"/>
    <lineage>
        <taxon>Bacteria</taxon>
        <taxon>Pseudomonadati</taxon>
        <taxon>Bacteroidota</taxon>
        <taxon>Cytophagia</taxon>
        <taxon>Cytophagales</taxon>
        <taxon>Marivirgaceae</taxon>
        <taxon>Marivirga</taxon>
    </lineage>
</organism>
<dbReference type="PRINTS" id="PR00344">
    <property type="entry name" value="BCTRLSENSOR"/>
</dbReference>
<dbReference type="EC" id="2.7.13.3" evidence="2"/>
<accession>A0ABQ1LW61</accession>
<dbReference type="SMART" id="SM00342">
    <property type="entry name" value="HTH_ARAC"/>
    <property type="match status" value="1"/>
</dbReference>
<gene>
    <name evidence="11" type="ORF">GCM10011506_15030</name>
</gene>
<dbReference type="InterPro" id="IPR003594">
    <property type="entry name" value="HATPase_dom"/>
</dbReference>
<dbReference type="Gene3D" id="3.30.565.10">
    <property type="entry name" value="Histidine kinase-like ATPase, C-terminal domain"/>
    <property type="match status" value="1"/>
</dbReference>
<dbReference type="SMART" id="SM00448">
    <property type="entry name" value="REC"/>
    <property type="match status" value="1"/>
</dbReference>
<dbReference type="PROSITE" id="PS01124">
    <property type="entry name" value="HTH_ARAC_FAMILY_2"/>
    <property type="match status" value="1"/>
</dbReference>
<dbReference type="InterPro" id="IPR011110">
    <property type="entry name" value="Reg_prop"/>
</dbReference>
<keyword evidence="3 6" id="KW-0597">Phosphoprotein</keyword>
<evidence type="ECO:0000256" key="2">
    <source>
        <dbReference type="ARBA" id="ARBA00012438"/>
    </source>
</evidence>
<keyword evidence="11" id="KW-0418">Kinase</keyword>
<dbReference type="InterPro" id="IPR036890">
    <property type="entry name" value="HATPase_C_sf"/>
</dbReference>
<dbReference type="PROSITE" id="PS50109">
    <property type="entry name" value="HIS_KIN"/>
    <property type="match status" value="1"/>
</dbReference>
<keyword evidence="5" id="KW-0804">Transcription</keyword>
<sequence>MYNYFMIDKKRAKYLIVIYLCTFNLLFSQSKFENYQFRSISEATSKRAITSIIKDENEFIWIGTDGSGLYRYDGLNYISYKYDYNSSKGINSDFVYSLFIDSDGKLWVGTKEGLCFYDRDLDAFIRVNIKEAIENDYGQPASVNSIIEDNEGNLIIGTYGFGLFKLDREKLKFTRIALELLQRTDFQVSSLSKANSGLVYVGSNYGLFGLDHNYQAHQIFKDKFNKSPITVPIESMLLDKRGFLWMGTTSNGLMRIKPDIDNYRFDVFPITQNKILSLVEVYPNFIFCGTENDGLIIVDEKGEVYQKYLHNKQKERSLKSNSIWSLYEDDENIVWLGYYNKGLGTFYESNNKFNSIEALSNEENSLQASTVTSVIKDQSGRIFMSSEGGGIDIFDPSDNTIIHVNEENQDYYAGLDAKDIQTIFIDSKENMWLGSWSQGIYLLRKGSNYFTNFNTSNTSGLKSNRVLSFSEDSTGRIWIGTSTRGLHYYNPTAQDFFHFKAIAPDGYDFYRAHIRKVLVDSDNILWIGTISGLYRLALNDEDTLRLTSMRDQMMKDVKNHSSINLILSVYESNDKIIWVGTDGAGLFSFDKKKKTFFSYDSFPNMEEKSVRAIITDNNENIWVSGGNGITKLDFKNKKSTNFTREDGLLSNEFRNNAVFRDNSGDLYFGNYEGLNYFNPEEVIEVENEPHLYLMDFKLFNRSVSPNEKNSPLSKVISQTKQLTLNHDQSVFTIEYVGIDFKDSRKNEYAYFLEGFDDDWNYVGNNTSATYTNLEPGNYLFKLKSVSKNEDLDSEILTLQITILPPWWKTYYAYALYIILLGLFLFFIARLYRNRVKSKQTVILEREKAVQIEKLNNKKLQFFTNISHEFRTPLTLIINPLEDILRNKQEVLPISIYNKLKTIHKSSDRLARLINELMDFNTLKFNTVSLQVSEIEIVEFVRDIVNYFAEEATLRQINISMESTSEEFTDWLDPKMFEKIMFNLISNAFKFTPDGGAIKVIIEKQAYTAETGLSKAGINTDEYYTISVEDTGAGLDKKNLNKIFDRFYQVNNLNKAYYGSTGIGLEVVKEFVELNKGKIDVESTLNVGTTFTITFPRGKDMFEKEDFSLKPFKKEHFIKNFELPSIEQETAVSVENAKKEQTLLIVEDHNELRNYLQNELKTNYKVIVAENGKKGYDMAVAKLPDIIITDVIMPEMDGLELCKKIKSNIKISHIPILMLSAKAMVSDRLQGIDSGADIYLSKPFDMKILKSSLSQLIRSRQIIFKNLYTGIIKEGTQNTTTVDLKFIQKILAIINDNISKPELNVDFLSSKVFLSRSQLYRKIKSLTGISVNEFIRNVRLEKAKHLIDEGDDNINEVSYKVGFTSPSYFTKCYKSKFGHVPTRSKEKK</sequence>
<name>A0ABQ1LW61_9BACT</name>
<dbReference type="Pfam" id="PF00072">
    <property type="entry name" value="Response_reg"/>
    <property type="match status" value="1"/>
</dbReference>
<dbReference type="SMART" id="SM00387">
    <property type="entry name" value="HATPase_c"/>
    <property type="match status" value="1"/>
</dbReference>
<dbReference type="SUPFAM" id="SSF47384">
    <property type="entry name" value="Homodimeric domain of signal transducing histidine kinase"/>
    <property type="match status" value="1"/>
</dbReference>
<proteinExistence type="predicted"/>
<dbReference type="InterPro" id="IPR001789">
    <property type="entry name" value="Sig_transdc_resp-reg_receiver"/>
</dbReference>
<evidence type="ECO:0000256" key="3">
    <source>
        <dbReference type="ARBA" id="ARBA00022553"/>
    </source>
</evidence>
<dbReference type="InterPro" id="IPR013783">
    <property type="entry name" value="Ig-like_fold"/>
</dbReference>
<dbReference type="Gene3D" id="3.40.50.2300">
    <property type="match status" value="1"/>
</dbReference>
<evidence type="ECO:0000259" key="10">
    <source>
        <dbReference type="PROSITE" id="PS50110"/>
    </source>
</evidence>
<dbReference type="EMBL" id="BMEC01000004">
    <property type="protein sequence ID" value="GGC30634.1"/>
    <property type="molecule type" value="Genomic_DNA"/>
</dbReference>
<dbReference type="Pfam" id="PF00512">
    <property type="entry name" value="HisKA"/>
    <property type="match status" value="1"/>
</dbReference>
<dbReference type="InterPro" id="IPR011123">
    <property type="entry name" value="Y_Y_Y"/>
</dbReference>
<dbReference type="InterPro" id="IPR011006">
    <property type="entry name" value="CheY-like_superfamily"/>
</dbReference>
<dbReference type="Gene3D" id="1.10.10.60">
    <property type="entry name" value="Homeodomain-like"/>
    <property type="match status" value="2"/>
</dbReference>
<dbReference type="InterPro" id="IPR018060">
    <property type="entry name" value="HTH_AraC"/>
</dbReference>
<dbReference type="Gene3D" id="2.60.40.10">
    <property type="entry name" value="Immunoglobulins"/>
    <property type="match status" value="1"/>
</dbReference>
<dbReference type="Pfam" id="PF07494">
    <property type="entry name" value="Reg_prop"/>
    <property type="match status" value="3"/>
</dbReference>
<dbReference type="InterPro" id="IPR005467">
    <property type="entry name" value="His_kinase_dom"/>
</dbReference>
<dbReference type="Pfam" id="PF12833">
    <property type="entry name" value="HTH_18"/>
    <property type="match status" value="1"/>
</dbReference>
<dbReference type="SMART" id="SM00388">
    <property type="entry name" value="HisKA"/>
    <property type="match status" value="1"/>
</dbReference>
<keyword evidence="11" id="KW-0808">Transferase</keyword>
<evidence type="ECO:0000313" key="11">
    <source>
        <dbReference type="EMBL" id="GGC30634.1"/>
    </source>
</evidence>
<evidence type="ECO:0000256" key="4">
    <source>
        <dbReference type="ARBA" id="ARBA00023015"/>
    </source>
</evidence>
<dbReference type="SUPFAM" id="SSF46689">
    <property type="entry name" value="Homeodomain-like"/>
    <property type="match status" value="1"/>
</dbReference>
<dbReference type="CDD" id="cd17574">
    <property type="entry name" value="REC_OmpR"/>
    <property type="match status" value="1"/>
</dbReference>
<dbReference type="PANTHER" id="PTHR43547">
    <property type="entry name" value="TWO-COMPONENT HISTIDINE KINASE"/>
    <property type="match status" value="1"/>
</dbReference>
<dbReference type="InterPro" id="IPR036097">
    <property type="entry name" value="HisK_dim/P_sf"/>
</dbReference>
<evidence type="ECO:0000256" key="6">
    <source>
        <dbReference type="PROSITE-ProRule" id="PRU00169"/>
    </source>
</evidence>
<dbReference type="PANTHER" id="PTHR43547:SF2">
    <property type="entry name" value="HYBRID SIGNAL TRANSDUCTION HISTIDINE KINASE C"/>
    <property type="match status" value="1"/>
</dbReference>
<feature type="transmembrane region" description="Helical" evidence="7">
    <location>
        <begin position="810"/>
        <end position="831"/>
    </location>
</feature>
<evidence type="ECO:0000256" key="5">
    <source>
        <dbReference type="ARBA" id="ARBA00023163"/>
    </source>
</evidence>
<dbReference type="InterPro" id="IPR004358">
    <property type="entry name" value="Sig_transdc_His_kin-like_C"/>
</dbReference>
<dbReference type="InterPro" id="IPR011047">
    <property type="entry name" value="Quinoprotein_ADH-like_sf"/>
</dbReference>
<evidence type="ECO:0000259" key="8">
    <source>
        <dbReference type="PROSITE" id="PS01124"/>
    </source>
</evidence>
<dbReference type="GO" id="GO:0016301">
    <property type="term" value="F:kinase activity"/>
    <property type="evidence" value="ECO:0007669"/>
    <property type="project" value="UniProtKB-KW"/>
</dbReference>
<reference evidence="12" key="1">
    <citation type="journal article" date="2019" name="Int. J. Syst. Evol. Microbiol.">
        <title>The Global Catalogue of Microorganisms (GCM) 10K type strain sequencing project: providing services to taxonomists for standard genome sequencing and annotation.</title>
        <authorList>
            <consortium name="The Broad Institute Genomics Platform"/>
            <consortium name="The Broad Institute Genome Sequencing Center for Infectious Disease"/>
            <person name="Wu L."/>
            <person name="Ma J."/>
        </authorList>
    </citation>
    <scope>NUCLEOTIDE SEQUENCE [LARGE SCALE GENOMIC DNA]</scope>
    <source>
        <strain evidence="12">CGMCC 1.10832</strain>
    </source>
</reference>
<dbReference type="SUPFAM" id="SSF52172">
    <property type="entry name" value="CheY-like"/>
    <property type="match status" value="1"/>
</dbReference>
<comment type="caution">
    <text evidence="11">The sequence shown here is derived from an EMBL/GenBank/DDBJ whole genome shotgun (WGS) entry which is preliminary data.</text>
</comment>
<keyword evidence="12" id="KW-1185">Reference proteome</keyword>
<dbReference type="InterPro" id="IPR003661">
    <property type="entry name" value="HisK_dim/P_dom"/>
</dbReference>
<feature type="domain" description="Histidine kinase" evidence="9">
    <location>
        <begin position="864"/>
        <end position="1098"/>
    </location>
</feature>
<dbReference type="Gene3D" id="2.130.10.10">
    <property type="entry name" value="YVTN repeat-like/Quinoprotein amine dehydrogenase"/>
    <property type="match status" value="2"/>
</dbReference>
<keyword evidence="7" id="KW-1133">Transmembrane helix</keyword>
<keyword evidence="7" id="KW-0472">Membrane</keyword>
<dbReference type="SUPFAM" id="SSF50998">
    <property type="entry name" value="Quinoprotein alcohol dehydrogenase-like"/>
    <property type="match status" value="1"/>
</dbReference>
<dbReference type="SUPFAM" id="SSF63829">
    <property type="entry name" value="Calcium-dependent phosphotriesterase"/>
    <property type="match status" value="1"/>
</dbReference>
<keyword evidence="7" id="KW-0812">Transmembrane</keyword>
<dbReference type="SUPFAM" id="SSF55874">
    <property type="entry name" value="ATPase domain of HSP90 chaperone/DNA topoisomerase II/histidine kinase"/>
    <property type="match status" value="1"/>
</dbReference>
<evidence type="ECO:0000259" key="9">
    <source>
        <dbReference type="PROSITE" id="PS50109"/>
    </source>
</evidence>
<evidence type="ECO:0000313" key="12">
    <source>
        <dbReference type="Proteomes" id="UP000636010"/>
    </source>
</evidence>
<dbReference type="PROSITE" id="PS50110">
    <property type="entry name" value="RESPONSE_REGULATORY"/>
    <property type="match status" value="1"/>
</dbReference>
<comment type="catalytic activity">
    <reaction evidence="1">
        <text>ATP + protein L-histidine = ADP + protein N-phospho-L-histidine.</text>
        <dbReference type="EC" id="2.7.13.3"/>
    </reaction>
</comment>
<evidence type="ECO:0000256" key="1">
    <source>
        <dbReference type="ARBA" id="ARBA00000085"/>
    </source>
</evidence>
<feature type="modified residue" description="4-aspartylphosphate" evidence="6">
    <location>
        <position position="1189"/>
    </location>
</feature>
<dbReference type="InterPro" id="IPR015943">
    <property type="entry name" value="WD40/YVTN_repeat-like_dom_sf"/>
</dbReference>
<dbReference type="InterPro" id="IPR009057">
    <property type="entry name" value="Homeodomain-like_sf"/>
</dbReference>
<dbReference type="CDD" id="cd00082">
    <property type="entry name" value="HisKA"/>
    <property type="match status" value="1"/>
</dbReference>
<feature type="domain" description="HTH araC/xylS-type" evidence="8">
    <location>
        <begin position="1287"/>
        <end position="1386"/>
    </location>
</feature>
<dbReference type="Proteomes" id="UP000636010">
    <property type="component" value="Unassembled WGS sequence"/>
</dbReference>
<protein>
    <recommendedName>
        <fullName evidence="2">histidine kinase</fullName>
        <ecNumber evidence="2">2.7.13.3</ecNumber>
    </recommendedName>
</protein>
<dbReference type="Pfam" id="PF02518">
    <property type="entry name" value="HATPase_c"/>
    <property type="match status" value="1"/>
</dbReference>
<evidence type="ECO:0000256" key="7">
    <source>
        <dbReference type="SAM" id="Phobius"/>
    </source>
</evidence>